<dbReference type="InterPro" id="IPR043130">
    <property type="entry name" value="CDP-OH_PTrfase_TM_dom"/>
</dbReference>
<evidence type="ECO:0000256" key="11">
    <source>
        <dbReference type="ARBA" id="ARBA00022692"/>
    </source>
</evidence>
<evidence type="ECO:0000256" key="5">
    <source>
        <dbReference type="ARBA" id="ARBA00013195"/>
    </source>
</evidence>
<accession>A0A1G5PN56</accession>
<dbReference type="EC" id="2.7.8.24" evidence="5 19"/>
<evidence type="ECO:0000256" key="1">
    <source>
        <dbReference type="ARBA" id="ARBA00000958"/>
    </source>
</evidence>
<comment type="catalytic activity">
    <reaction evidence="1 19">
        <text>a CDP-1,2-diacyl-sn-glycerol + choline = a 1,2-diacyl-sn-glycero-3-phosphocholine + CMP + H(+)</text>
        <dbReference type="Rhea" id="RHEA:14597"/>
        <dbReference type="ChEBI" id="CHEBI:15354"/>
        <dbReference type="ChEBI" id="CHEBI:15378"/>
        <dbReference type="ChEBI" id="CHEBI:57643"/>
        <dbReference type="ChEBI" id="CHEBI:58332"/>
        <dbReference type="ChEBI" id="CHEBI:60377"/>
        <dbReference type="EC" id="2.7.8.24"/>
    </reaction>
</comment>
<dbReference type="STRING" id="1156985.SAMN04488118_101379"/>
<evidence type="ECO:0000256" key="7">
    <source>
        <dbReference type="ARBA" id="ARBA00022475"/>
    </source>
</evidence>
<evidence type="ECO:0000256" key="20">
    <source>
        <dbReference type="SAM" id="Phobius"/>
    </source>
</evidence>
<dbReference type="Proteomes" id="UP000198767">
    <property type="component" value="Unassembled WGS sequence"/>
</dbReference>
<keyword evidence="13 19" id="KW-0443">Lipid metabolism</keyword>
<evidence type="ECO:0000256" key="10">
    <source>
        <dbReference type="ARBA" id="ARBA00022679"/>
    </source>
</evidence>
<evidence type="ECO:0000256" key="18">
    <source>
        <dbReference type="ARBA" id="ARBA00033321"/>
    </source>
</evidence>
<evidence type="ECO:0000256" key="12">
    <source>
        <dbReference type="ARBA" id="ARBA00022989"/>
    </source>
</evidence>
<evidence type="ECO:0000256" key="19">
    <source>
        <dbReference type="PIRNR" id="PIRNR000851"/>
    </source>
</evidence>
<feature type="transmembrane region" description="Helical" evidence="20">
    <location>
        <begin position="83"/>
        <end position="103"/>
    </location>
</feature>
<dbReference type="InterPro" id="IPR026027">
    <property type="entry name" value="PcS"/>
</dbReference>
<dbReference type="EMBL" id="FMWG01000001">
    <property type="protein sequence ID" value="SCZ50897.1"/>
    <property type="molecule type" value="Genomic_DNA"/>
</dbReference>
<feature type="transmembrane region" description="Helical" evidence="20">
    <location>
        <begin position="140"/>
        <end position="157"/>
    </location>
</feature>
<dbReference type="PIRSF" id="PIRSF000851">
    <property type="entry name" value="PcS"/>
    <property type="match status" value="1"/>
</dbReference>
<keyword evidence="16 19" id="KW-0464">Manganese</keyword>
<evidence type="ECO:0000256" key="2">
    <source>
        <dbReference type="ARBA" id="ARBA00001936"/>
    </source>
</evidence>
<evidence type="ECO:0000256" key="6">
    <source>
        <dbReference type="ARBA" id="ARBA00015623"/>
    </source>
</evidence>
<dbReference type="Gene3D" id="1.20.120.1760">
    <property type="match status" value="1"/>
</dbReference>
<dbReference type="GO" id="GO:0008654">
    <property type="term" value="P:phospholipid biosynthetic process"/>
    <property type="evidence" value="ECO:0007669"/>
    <property type="project" value="UniProtKB-KW"/>
</dbReference>
<feature type="transmembrane region" description="Helical" evidence="20">
    <location>
        <begin position="163"/>
        <end position="181"/>
    </location>
</feature>
<keyword evidence="7 19" id="KW-1003">Cell membrane</keyword>
<name>A0A1G5PN56_9RHOB</name>
<gene>
    <name evidence="21" type="ORF">SAMN04488118_101379</name>
</gene>
<reference evidence="21 22" key="1">
    <citation type="submission" date="2016-10" db="EMBL/GenBank/DDBJ databases">
        <authorList>
            <person name="de Groot N.N."/>
        </authorList>
    </citation>
    <scope>NUCLEOTIDE SEQUENCE [LARGE SCALE GENOMIC DNA]</scope>
    <source>
        <strain evidence="21 22">U95</strain>
    </source>
</reference>
<keyword evidence="14 19" id="KW-0472">Membrane</keyword>
<evidence type="ECO:0000256" key="15">
    <source>
        <dbReference type="ARBA" id="ARBA00023209"/>
    </source>
</evidence>
<keyword evidence="22" id="KW-1185">Reference proteome</keyword>
<comment type="cofactor">
    <cofactor evidence="2 19">
        <name>Mn(2+)</name>
        <dbReference type="ChEBI" id="CHEBI:29035"/>
    </cofactor>
</comment>
<keyword evidence="12 20" id="KW-1133">Transmembrane helix</keyword>
<dbReference type="GO" id="GO:0050520">
    <property type="term" value="F:phosphatidylcholine synthase activity"/>
    <property type="evidence" value="ECO:0007669"/>
    <property type="project" value="UniProtKB-EC"/>
</dbReference>
<dbReference type="GO" id="GO:0005886">
    <property type="term" value="C:plasma membrane"/>
    <property type="evidence" value="ECO:0007669"/>
    <property type="project" value="UniProtKB-SubCell"/>
</dbReference>
<keyword evidence="17 19" id="KW-1208">Phospholipid metabolism</keyword>
<evidence type="ECO:0000313" key="22">
    <source>
        <dbReference type="Proteomes" id="UP000198767"/>
    </source>
</evidence>
<evidence type="ECO:0000313" key="21">
    <source>
        <dbReference type="EMBL" id="SCZ50897.1"/>
    </source>
</evidence>
<comment type="function">
    <text evidence="19">Condenses choline with CDP-diglyceride to produce phosphatidylcholine and CMP.</text>
</comment>
<comment type="similarity">
    <text evidence="4 19">Belongs to the CDP-alcohol phosphatidyltransferase class-I family.</text>
</comment>
<sequence>MPLAGLAEIRHHVEMTPQLRALSVHLLTATGAVFAMLAMLAAVDAKWDLMFVWLVVAFAVDGIDGPLARHYNVRRYAPEFDGVLLDLIIDYLTYVFIPAFALFKSGLMTGWTGWVAIIVITFASAMYFADTRMKTKDNSFSGFPGCWNMLVLVIFALEPNHWTSLALVTVLAIAMFLPLKFIHPVRTERWRTVSLPIALAWTFFAGWAAWVDFHPESWAHWGLVVTSVYLLVVGVAQQLIPTRR</sequence>
<organism evidence="21 22">
    <name type="scientific">Epibacterium ulvae</name>
    <dbReference type="NCBI Taxonomy" id="1156985"/>
    <lineage>
        <taxon>Bacteria</taxon>
        <taxon>Pseudomonadati</taxon>
        <taxon>Pseudomonadota</taxon>
        <taxon>Alphaproteobacteria</taxon>
        <taxon>Rhodobacterales</taxon>
        <taxon>Roseobacteraceae</taxon>
        <taxon>Epibacterium</taxon>
    </lineage>
</organism>
<feature type="transmembrane region" description="Helical" evidence="20">
    <location>
        <begin position="109"/>
        <end position="128"/>
    </location>
</feature>
<keyword evidence="9 19" id="KW-0997">Cell inner membrane</keyword>
<feature type="transmembrane region" description="Helical" evidence="20">
    <location>
        <begin position="49"/>
        <end position="71"/>
    </location>
</feature>
<feature type="transmembrane region" description="Helical" evidence="20">
    <location>
        <begin position="21"/>
        <end position="43"/>
    </location>
</feature>
<evidence type="ECO:0000256" key="3">
    <source>
        <dbReference type="ARBA" id="ARBA00004429"/>
    </source>
</evidence>
<comment type="subcellular location">
    <subcellularLocation>
        <location evidence="3 19">Cell inner membrane</location>
        <topology evidence="3 19">Multi-pass membrane protein</topology>
    </subcellularLocation>
</comment>
<evidence type="ECO:0000256" key="4">
    <source>
        <dbReference type="ARBA" id="ARBA00010441"/>
    </source>
</evidence>
<evidence type="ECO:0000256" key="17">
    <source>
        <dbReference type="ARBA" id="ARBA00023264"/>
    </source>
</evidence>
<feature type="transmembrane region" description="Helical" evidence="20">
    <location>
        <begin position="193"/>
        <end position="211"/>
    </location>
</feature>
<evidence type="ECO:0000256" key="8">
    <source>
        <dbReference type="ARBA" id="ARBA00022516"/>
    </source>
</evidence>
<proteinExistence type="inferred from homology"/>
<keyword evidence="10 19" id="KW-0808">Transferase</keyword>
<dbReference type="AlphaFoldDB" id="A0A1G5PN56"/>
<evidence type="ECO:0000256" key="9">
    <source>
        <dbReference type="ARBA" id="ARBA00022519"/>
    </source>
</evidence>
<evidence type="ECO:0000256" key="16">
    <source>
        <dbReference type="ARBA" id="ARBA00023211"/>
    </source>
</evidence>
<feature type="transmembrane region" description="Helical" evidence="20">
    <location>
        <begin position="217"/>
        <end position="236"/>
    </location>
</feature>
<evidence type="ECO:0000256" key="13">
    <source>
        <dbReference type="ARBA" id="ARBA00023098"/>
    </source>
</evidence>
<evidence type="ECO:0000256" key="14">
    <source>
        <dbReference type="ARBA" id="ARBA00023136"/>
    </source>
</evidence>
<keyword evidence="15 19" id="KW-0594">Phospholipid biosynthesis</keyword>
<protein>
    <recommendedName>
        <fullName evidence="6 19">Phosphatidylcholine synthase</fullName>
        <shortName evidence="19">PC synthase</shortName>
        <shortName evidence="19">PCS</shortName>
        <ecNumber evidence="5 19">2.7.8.24</ecNumber>
    </recommendedName>
    <alternativeName>
        <fullName evidence="18 19">CDP-diglyceride-choline O-phosphatidyltransferase</fullName>
    </alternativeName>
</protein>
<keyword evidence="11 20" id="KW-0812">Transmembrane</keyword>
<keyword evidence="8 19" id="KW-0444">Lipid biosynthesis</keyword>